<feature type="region of interest" description="Disordered" evidence="1">
    <location>
        <begin position="77"/>
        <end position="103"/>
    </location>
</feature>
<accession>F2Q5R1</accession>
<dbReference type="VEuPathDB" id="FungiDB:TEQG_08424"/>
<evidence type="ECO:0000256" key="1">
    <source>
        <dbReference type="SAM" id="MobiDB-lite"/>
    </source>
</evidence>
<keyword evidence="3" id="KW-1185">Reference proteome</keyword>
<evidence type="ECO:0000313" key="3">
    <source>
        <dbReference type="Proteomes" id="UP000009169"/>
    </source>
</evidence>
<gene>
    <name evidence="2" type="ORF">TEQG_08424</name>
</gene>
<dbReference type="EMBL" id="DS995808">
    <property type="protein sequence ID" value="EGE09479.1"/>
    <property type="molecule type" value="Genomic_DNA"/>
</dbReference>
<name>F2Q5R1_TRIEC</name>
<feature type="compositionally biased region" description="Basic residues" evidence="1">
    <location>
        <begin position="90"/>
        <end position="103"/>
    </location>
</feature>
<protein>
    <submittedName>
        <fullName evidence="2">Uncharacterized protein</fullName>
    </submittedName>
</protein>
<proteinExistence type="predicted"/>
<reference evidence="3" key="1">
    <citation type="journal article" date="2012" name="MBio">
        <title>Comparative genome analysis of Trichophyton rubrum and related dermatophytes reveals candidate genes involved in infection.</title>
        <authorList>
            <person name="Martinez D.A."/>
            <person name="Oliver B.G."/>
            <person name="Graeser Y."/>
            <person name="Goldberg J.M."/>
            <person name="Li W."/>
            <person name="Martinez-Rossi N.M."/>
            <person name="Monod M."/>
            <person name="Shelest E."/>
            <person name="Barton R.C."/>
            <person name="Birch E."/>
            <person name="Brakhage A.A."/>
            <person name="Chen Z."/>
            <person name="Gurr S.J."/>
            <person name="Heiman D."/>
            <person name="Heitman J."/>
            <person name="Kosti I."/>
            <person name="Rossi A."/>
            <person name="Saif S."/>
            <person name="Samalova M."/>
            <person name="Saunders C.W."/>
            <person name="Shea T."/>
            <person name="Summerbell R.C."/>
            <person name="Xu J."/>
            <person name="Young S."/>
            <person name="Zeng Q."/>
            <person name="Birren B.W."/>
            <person name="Cuomo C.A."/>
            <person name="White T.C."/>
        </authorList>
    </citation>
    <scope>NUCLEOTIDE SEQUENCE [LARGE SCALE GENOMIC DNA]</scope>
    <source>
        <strain evidence="3">ATCC MYA-4606 / CBS 127.97</strain>
    </source>
</reference>
<dbReference type="AlphaFoldDB" id="F2Q5R1"/>
<organism evidence="2 3">
    <name type="scientific">Trichophyton equinum (strain ATCC MYA-4606 / CBS 127.97)</name>
    <name type="common">Horse ringworm fungus</name>
    <dbReference type="NCBI Taxonomy" id="559882"/>
    <lineage>
        <taxon>Eukaryota</taxon>
        <taxon>Fungi</taxon>
        <taxon>Dikarya</taxon>
        <taxon>Ascomycota</taxon>
        <taxon>Pezizomycotina</taxon>
        <taxon>Eurotiomycetes</taxon>
        <taxon>Eurotiomycetidae</taxon>
        <taxon>Onygenales</taxon>
        <taxon>Arthrodermataceae</taxon>
        <taxon>Trichophyton</taxon>
    </lineage>
</organism>
<dbReference type="HOGENOM" id="CLU_2265606_0_0_1"/>
<evidence type="ECO:0000313" key="2">
    <source>
        <dbReference type="EMBL" id="EGE09479.1"/>
    </source>
</evidence>
<dbReference type="Proteomes" id="UP000009169">
    <property type="component" value="Unassembled WGS sequence"/>
</dbReference>
<sequence>MADTRECKDGRAAKSSAVSPVSVFSSFVRMLKSDWEMEHFAPYLGDIPLVSTHCLFHRQAVLSSGIIINGENCPRAKGDNLPKTVGHQVGKLKKRRKKQQPQE</sequence>